<dbReference type="AlphaFoldDB" id="A0ABF7QKR9"/>
<dbReference type="RefSeq" id="WP_012557262.1">
    <property type="nucleotide sequence ID" value="NC_011369.1"/>
</dbReference>
<dbReference type="EMBL" id="CP001191">
    <property type="protein sequence ID" value="ACI54460.1"/>
    <property type="molecule type" value="Genomic_DNA"/>
</dbReference>
<reference evidence="1 2" key="1">
    <citation type="journal article" date="2010" name="Stand. Genomic Sci.">
        <title>Complete genome sequence of Rhizobium leguminosarum bv trifolii strain WSM2304, an effective microsymbiont of the South American clover Trifolium polymorphum.</title>
        <authorList>
            <person name="Reeve W."/>
            <person name="O'Hara G."/>
            <person name="Chain P."/>
            <person name="Ardley J."/>
            <person name="Brau L."/>
            <person name="Nandesena K."/>
            <person name="Tiwari R."/>
            <person name="Malfatti S."/>
            <person name="Kiss H."/>
            <person name="Lapidus A."/>
            <person name="Copeland A."/>
            <person name="Nolan M."/>
            <person name="Land M."/>
            <person name="Ivanova N."/>
            <person name="Mavromatis K."/>
            <person name="Markowitz V."/>
            <person name="Kyrpides N."/>
            <person name="Melino V."/>
            <person name="Denton M."/>
            <person name="Yates R."/>
            <person name="Howieson J."/>
        </authorList>
    </citation>
    <scope>NUCLEOTIDE SEQUENCE [LARGE SCALE GENOMIC DNA]</scope>
    <source>
        <strain evidence="1 2">WSM2304</strain>
    </source>
</reference>
<organism evidence="1 2">
    <name type="scientific">Rhizobium leguminosarum bv. trifolii (strain WSM2304)</name>
    <dbReference type="NCBI Taxonomy" id="395492"/>
    <lineage>
        <taxon>Bacteria</taxon>
        <taxon>Pseudomonadati</taxon>
        <taxon>Pseudomonadota</taxon>
        <taxon>Alphaproteobacteria</taxon>
        <taxon>Hyphomicrobiales</taxon>
        <taxon>Rhizobiaceae</taxon>
        <taxon>Rhizobium/Agrobacterium group</taxon>
        <taxon>Rhizobium</taxon>
    </lineage>
</organism>
<sequence length="120" mass="14205">MRKQVIRNALLLLTSTNQRRPAVRTTLVKPPLPHFLNEQFKGFRPSYQYNNGLHEPYFVKCVFWTQPGKWQGKWVGMYQCEISGGSQHWSERYFWGVVHGGFEEVDQHGVRGIRKRMLRV</sequence>
<keyword evidence="2" id="KW-1185">Reference proteome</keyword>
<gene>
    <name evidence="1" type="ordered locus">Rleg2_1166</name>
</gene>
<proteinExistence type="predicted"/>
<dbReference type="Proteomes" id="UP000008330">
    <property type="component" value="Chromosome"/>
</dbReference>
<dbReference type="KEGG" id="rlt:Rleg2_1166"/>
<name>A0ABF7QKR9_RHILW</name>
<evidence type="ECO:0000313" key="2">
    <source>
        <dbReference type="Proteomes" id="UP000008330"/>
    </source>
</evidence>
<evidence type="ECO:0000313" key="1">
    <source>
        <dbReference type="EMBL" id="ACI54460.1"/>
    </source>
</evidence>
<protein>
    <submittedName>
        <fullName evidence="1">Uncharacterized protein</fullName>
    </submittedName>
</protein>
<accession>A0ABF7QKR9</accession>